<dbReference type="Proteomes" id="UP000789405">
    <property type="component" value="Unassembled WGS sequence"/>
</dbReference>
<feature type="non-terminal residue" evidence="1">
    <location>
        <position position="1"/>
    </location>
</feature>
<proteinExistence type="predicted"/>
<evidence type="ECO:0000313" key="1">
    <source>
        <dbReference type="EMBL" id="CAG8828537.1"/>
    </source>
</evidence>
<reference evidence="1" key="1">
    <citation type="submission" date="2021-06" db="EMBL/GenBank/DDBJ databases">
        <authorList>
            <person name="Kallberg Y."/>
            <person name="Tangrot J."/>
            <person name="Rosling A."/>
        </authorList>
    </citation>
    <scope>NUCLEOTIDE SEQUENCE</scope>
    <source>
        <strain evidence="1">MA453B</strain>
    </source>
</reference>
<name>A0A9N9KGY6_9GLOM</name>
<dbReference type="EMBL" id="CAJVPY010071540">
    <property type="protein sequence ID" value="CAG8828537.1"/>
    <property type="molecule type" value="Genomic_DNA"/>
</dbReference>
<sequence length="62" mass="6511">YNNKPIMIQSPNASTDSTTIATTSSILTTPTKNVDEYLSQTGLGYISGRSIRSGCSSAPISL</sequence>
<feature type="non-terminal residue" evidence="1">
    <location>
        <position position="62"/>
    </location>
</feature>
<protein>
    <submittedName>
        <fullName evidence="1">9704_t:CDS:1</fullName>
    </submittedName>
</protein>
<organism evidence="1 2">
    <name type="scientific">Dentiscutata erythropus</name>
    <dbReference type="NCBI Taxonomy" id="1348616"/>
    <lineage>
        <taxon>Eukaryota</taxon>
        <taxon>Fungi</taxon>
        <taxon>Fungi incertae sedis</taxon>
        <taxon>Mucoromycota</taxon>
        <taxon>Glomeromycotina</taxon>
        <taxon>Glomeromycetes</taxon>
        <taxon>Diversisporales</taxon>
        <taxon>Gigasporaceae</taxon>
        <taxon>Dentiscutata</taxon>
    </lineage>
</organism>
<comment type="caution">
    <text evidence="1">The sequence shown here is derived from an EMBL/GenBank/DDBJ whole genome shotgun (WGS) entry which is preliminary data.</text>
</comment>
<accession>A0A9N9KGY6</accession>
<evidence type="ECO:0000313" key="2">
    <source>
        <dbReference type="Proteomes" id="UP000789405"/>
    </source>
</evidence>
<dbReference type="AlphaFoldDB" id="A0A9N9KGY6"/>
<gene>
    <name evidence="1" type="ORF">DERYTH_LOCUS28511</name>
</gene>
<keyword evidence="2" id="KW-1185">Reference proteome</keyword>